<dbReference type="FunCoup" id="A0A0V0QNE5">
    <property type="interactions" value="3"/>
</dbReference>
<evidence type="ECO:0000259" key="6">
    <source>
        <dbReference type="Pfam" id="PF14775"/>
    </source>
</evidence>
<dbReference type="Pfam" id="PF14775">
    <property type="entry name" value="NYD-SP28_assoc"/>
    <property type="match status" value="1"/>
</dbReference>
<dbReference type="Pfam" id="PF14772">
    <property type="entry name" value="NYD-SP28"/>
    <property type="match status" value="1"/>
</dbReference>
<organism evidence="7 8">
    <name type="scientific">Pseudocohnilembus persalinus</name>
    <name type="common">Ciliate</name>
    <dbReference type="NCBI Taxonomy" id="266149"/>
    <lineage>
        <taxon>Eukaryota</taxon>
        <taxon>Sar</taxon>
        <taxon>Alveolata</taxon>
        <taxon>Ciliophora</taxon>
        <taxon>Intramacronucleata</taxon>
        <taxon>Oligohymenophorea</taxon>
        <taxon>Scuticociliatia</taxon>
        <taxon>Philasterida</taxon>
        <taxon>Pseudocohnilembidae</taxon>
        <taxon>Pseudocohnilembus</taxon>
    </lineage>
</organism>
<dbReference type="GO" id="GO:0060285">
    <property type="term" value="P:cilium-dependent cell motility"/>
    <property type="evidence" value="ECO:0007669"/>
    <property type="project" value="TreeGrafter"/>
</dbReference>
<proteinExistence type="inferred from homology"/>
<evidence type="ECO:0000259" key="5">
    <source>
        <dbReference type="Pfam" id="PF14772"/>
    </source>
</evidence>
<feature type="coiled-coil region" evidence="3">
    <location>
        <begin position="31"/>
        <end position="77"/>
    </location>
</feature>
<feature type="domain" description="Dynein regulatory complex protein 1/2 N-terminal" evidence="5">
    <location>
        <begin position="38"/>
        <end position="137"/>
    </location>
</feature>
<dbReference type="InterPro" id="IPR029440">
    <property type="entry name" value="DRC1_C"/>
</dbReference>
<keyword evidence="2 3" id="KW-0175">Coiled coil</keyword>
<dbReference type="InterPro" id="IPR039505">
    <property type="entry name" value="DRC1/2_N"/>
</dbReference>
<evidence type="ECO:0000256" key="4">
    <source>
        <dbReference type="SAM" id="MobiDB-lite"/>
    </source>
</evidence>
<dbReference type="PANTHER" id="PTHR21625">
    <property type="entry name" value="NYD-SP28 PROTEIN"/>
    <property type="match status" value="1"/>
</dbReference>
<feature type="domain" description="Dynein regulatory complex protein 1 C-terminal" evidence="6">
    <location>
        <begin position="589"/>
        <end position="648"/>
    </location>
</feature>
<keyword evidence="8" id="KW-1185">Reference proteome</keyword>
<dbReference type="InParanoid" id="A0A0V0QNE5"/>
<feature type="region of interest" description="Disordered" evidence="4">
    <location>
        <begin position="488"/>
        <end position="527"/>
    </location>
</feature>
<dbReference type="OMA" id="LDFMMAR"/>
<dbReference type="GO" id="GO:0070286">
    <property type="term" value="P:axonemal dynein complex assembly"/>
    <property type="evidence" value="ECO:0007669"/>
    <property type="project" value="InterPro"/>
</dbReference>
<dbReference type="Proteomes" id="UP000054937">
    <property type="component" value="Unassembled WGS sequence"/>
</dbReference>
<comment type="similarity">
    <text evidence="1">Belongs to the DRC1 family.</text>
</comment>
<name>A0A0V0QNE5_PSEPJ</name>
<feature type="coiled-coil region" evidence="3">
    <location>
        <begin position="225"/>
        <end position="352"/>
    </location>
</feature>
<dbReference type="InterPro" id="IPR039750">
    <property type="entry name" value="DRC1/DRC2"/>
</dbReference>
<accession>A0A0V0QNE5</accession>
<feature type="region of interest" description="Disordered" evidence="4">
    <location>
        <begin position="369"/>
        <end position="407"/>
    </location>
</feature>
<evidence type="ECO:0008006" key="9">
    <source>
        <dbReference type="Google" id="ProtNLM"/>
    </source>
</evidence>
<feature type="compositionally biased region" description="Basic and acidic residues" evidence="4">
    <location>
        <begin position="490"/>
        <end position="525"/>
    </location>
</feature>
<dbReference type="GO" id="GO:0003352">
    <property type="term" value="P:regulation of cilium movement"/>
    <property type="evidence" value="ECO:0007669"/>
    <property type="project" value="TreeGrafter"/>
</dbReference>
<dbReference type="AlphaFoldDB" id="A0A0V0QNE5"/>
<protein>
    <recommendedName>
        <fullName evidence="9">Dynein regulatory complex protein 1 C-terminal domain-containing protein</fullName>
    </recommendedName>
</protein>
<evidence type="ECO:0000256" key="1">
    <source>
        <dbReference type="ARBA" id="ARBA00009688"/>
    </source>
</evidence>
<dbReference type="EMBL" id="LDAU01000124">
    <property type="protein sequence ID" value="KRX03875.1"/>
    <property type="molecule type" value="Genomic_DNA"/>
</dbReference>
<reference evidence="7 8" key="1">
    <citation type="journal article" date="2015" name="Sci. Rep.">
        <title>Genome of the facultative scuticociliatosis pathogen Pseudocohnilembus persalinus provides insight into its virulence through horizontal gene transfer.</title>
        <authorList>
            <person name="Xiong J."/>
            <person name="Wang G."/>
            <person name="Cheng J."/>
            <person name="Tian M."/>
            <person name="Pan X."/>
            <person name="Warren A."/>
            <person name="Jiang C."/>
            <person name="Yuan D."/>
            <person name="Miao W."/>
        </authorList>
    </citation>
    <scope>NUCLEOTIDE SEQUENCE [LARGE SCALE GENOMIC DNA]</scope>
    <source>
        <strain evidence="7">36N120E</strain>
    </source>
</reference>
<evidence type="ECO:0000256" key="2">
    <source>
        <dbReference type="ARBA" id="ARBA00023054"/>
    </source>
</evidence>
<feature type="compositionally biased region" description="Acidic residues" evidence="4">
    <location>
        <begin position="394"/>
        <end position="406"/>
    </location>
</feature>
<dbReference type="PANTHER" id="PTHR21625:SF1">
    <property type="entry name" value="DYNEIN REGULATORY COMPLEX PROTEIN 1"/>
    <property type="match status" value="1"/>
</dbReference>
<dbReference type="GO" id="GO:0005858">
    <property type="term" value="C:axonemal dynein complex"/>
    <property type="evidence" value="ECO:0007669"/>
    <property type="project" value="InterPro"/>
</dbReference>
<comment type="caution">
    <text evidence="7">The sequence shown here is derived from an EMBL/GenBank/DDBJ whole genome shotgun (WGS) entry which is preliminary data.</text>
</comment>
<evidence type="ECO:0000256" key="3">
    <source>
        <dbReference type="SAM" id="Coils"/>
    </source>
</evidence>
<sequence>MEIIETSQGQNQIKDSRGLIDASVRTQYAEIEALKLKNEKQQKLTRNEEEKRRQERYNQILQEANDSSQRNQALEIKWSELKQYEECEELYKQIMEQNSIFKDIMNGKDGLITEFWNELKKKDDDYVKMLNSQSDDIKNMIEQMRKQFFQIRDENYTELDKIEEQFNIDRSTLLKSFEDNLKEKFSKHEKQILNSFTEAIKQEDSYFQQIENNRIKESKDYAIKKITLENEIQNLEKCLEDMKALYTLNTEKLDYNLKVLKEKHEENQTLQEELKKKEMQLNNRLRQCTKKYIEKDKHYRTKNKKLTQEYKRITKQFKELQRKFKHFEKADSDKYKEIMKMNEEEVRKLKDKIIKCDVRIHEQQLGNEWVPIQEEEDDKNQQKQNRKQNGELIQENEDEELEDEEEQLKISEERVSEICKLLIVEADFLIDDRMREQIEQIPEDQEITQRLDTIKKCLGIESVDEMNMFFEDLILECRERTIEELFPQQEDDKKKEEEKLQEKSKKRNKEDFKTKEQEEKEKIEQQEENQELNLETIKIDTNQIIEFLINWIQTREERKKRLEMISNKKIQKVESEREKKEKIAREGKKYWEKLTHVLPERTFRIWKVLDKSLSKYYQLLQNRQKLIYETGELHNQNEQLKHLMNQYLQINHELIIPPTRVINIDPNN</sequence>
<dbReference type="OrthoDB" id="1677536at2759"/>
<evidence type="ECO:0000313" key="7">
    <source>
        <dbReference type="EMBL" id="KRX03875.1"/>
    </source>
</evidence>
<gene>
    <name evidence="7" type="ORF">PPERSA_04753</name>
</gene>
<evidence type="ECO:0000313" key="8">
    <source>
        <dbReference type="Proteomes" id="UP000054937"/>
    </source>
</evidence>